<dbReference type="EMBL" id="CAJVPQ010011303">
    <property type="protein sequence ID" value="CAG8726554.1"/>
    <property type="molecule type" value="Genomic_DNA"/>
</dbReference>
<reference evidence="1" key="1">
    <citation type="submission" date="2021-06" db="EMBL/GenBank/DDBJ databases">
        <authorList>
            <person name="Kallberg Y."/>
            <person name="Tangrot J."/>
            <person name="Rosling A."/>
        </authorList>
    </citation>
    <scope>NUCLEOTIDE SEQUENCE</scope>
    <source>
        <strain evidence="1">UK204</strain>
    </source>
</reference>
<evidence type="ECO:0000313" key="2">
    <source>
        <dbReference type="Proteomes" id="UP000789570"/>
    </source>
</evidence>
<proteinExistence type="predicted"/>
<evidence type="ECO:0000313" key="1">
    <source>
        <dbReference type="EMBL" id="CAG8726554.1"/>
    </source>
</evidence>
<comment type="caution">
    <text evidence="1">The sequence shown here is derived from an EMBL/GenBank/DDBJ whole genome shotgun (WGS) entry which is preliminary data.</text>
</comment>
<sequence>MSLAYRKYGLYDILICVVSINYPHNGNNICQTILTQLQLLGLDSKDGVNHIPYSAYTLQLCVIKGLEKIKLYTKRFKELIQFFNSSKQNERLEEAQKEIASRYDTQLENDSILFDLTSIDQHPLKIL</sequence>
<protein>
    <submittedName>
        <fullName evidence="1">12012_t:CDS:1</fullName>
    </submittedName>
</protein>
<name>A0A9N9NED5_9GLOM</name>
<dbReference type="OrthoDB" id="2447483at2759"/>
<gene>
    <name evidence="1" type="ORF">FCALED_LOCUS14704</name>
</gene>
<keyword evidence="2" id="KW-1185">Reference proteome</keyword>
<dbReference type="AlphaFoldDB" id="A0A9N9NED5"/>
<dbReference type="Proteomes" id="UP000789570">
    <property type="component" value="Unassembled WGS sequence"/>
</dbReference>
<organism evidence="1 2">
    <name type="scientific">Funneliformis caledonium</name>
    <dbReference type="NCBI Taxonomy" id="1117310"/>
    <lineage>
        <taxon>Eukaryota</taxon>
        <taxon>Fungi</taxon>
        <taxon>Fungi incertae sedis</taxon>
        <taxon>Mucoromycota</taxon>
        <taxon>Glomeromycotina</taxon>
        <taxon>Glomeromycetes</taxon>
        <taxon>Glomerales</taxon>
        <taxon>Glomeraceae</taxon>
        <taxon>Funneliformis</taxon>
    </lineage>
</organism>
<accession>A0A9N9NED5</accession>